<reference evidence="8 9" key="1">
    <citation type="submission" date="2024-03" db="EMBL/GenBank/DDBJ databases">
        <title>Human intestinal bacterial collection.</title>
        <authorList>
            <person name="Pauvert C."/>
            <person name="Hitch T.C.A."/>
            <person name="Clavel T."/>
        </authorList>
    </citation>
    <scope>NUCLEOTIDE SEQUENCE [LARGE SCALE GENOMIC DNA]</scope>
    <source>
        <strain evidence="8 9">CLA-AA-H192</strain>
    </source>
</reference>
<name>A0ABV1G604_9FIRM</name>
<evidence type="ECO:0000256" key="2">
    <source>
        <dbReference type="ARBA" id="ARBA00022723"/>
    </source>
</evidence>
<proteinExistence type="inferred from homology"/>
<dbReference type="EMBL" id="JBBMFF010000191">
    <property type="protein sequence ID" value="MEQ2510830.1"/>
    <property type="molecule type" value="Genomic_DNA"/>
</dbReference>
<evidence type="ECO:0000313" key="9">
    <source>
        <dbReference type="Proteomes" id="UP001491552"/>
    </source>
</evidence>
<accession>A0ABV1G604</accession>
<evidence type="ECO:0000256" key="5">
    <source>
        <dbReference type="ARBA" id="ARBA00023049"/>
    </source>
</evidence>
<dbReference type="SUPFAM" id="SSF55486">
    <property type="entry name" value="Metalloproteases ('zincins'), catalytic domain"/>
    <property type="match status" value="1"/>
</dbReference>
<keyword evidence="1 6" id="KW-0645">Protease</keyword>
<keyword evidence="2 6" id="KW-0479">Metal-binding</keyword>
<dbReference type="InterPro" id="IPR001567">
    <property type="entry name" value="Pept_M3A_M3B_dom"/>
</dbReference>
<evidence type="ECO:0000256" key="4">
    <source>
        <dbReference type="ARBA" id="ARBA00022833"/>
    </source>
</evidence>
<dbReference type="Gene3D" id="1.10.1370.30">
    <property type="match status" value="1"/>
</dbReference>
<evidence type="ECO:0000259" key="7">
    <source>
        <dbReference type="Pfam" id="PF01432"/>
    </source>
</evidence>
<keyword evidence="9" id="KW-1185">Reference proteome</keyword>
<keyword evidence="3 6" id="KW-0378">Hydrolase</keyword>
<gene>
    <name evidence="8" type="ORF">WMO66_06155</name>
</gene>
<evidence type="ECO:0000256" key="1">
    <source>
        <dbReference type="ARBA" id="ARBA00022670"/>
    </source>
</evidence>
<dbReference type="RefSeq" id="WP_349135512.1">
    <property type="nucleotide sequence ID" value="NZ_JBBMFF010000191.1"/>
</dbReference>
<protein>
    <submittedName>
        <fullName evidence="8">M3 family oligoendopeptidase</fullName>
        <ecNumber evidence="8">3.4.-.-</ecNumber>
    </submittedName>
</protein>
<comment type="caution">
    <text evidence="8">The sequence shown here is derived from an EMBL/GenBank/DDBJ whole genome shotgun (WGS) entry which is preliminary data.</text>
</comment>
<dbReference type="Proteomes" id="UP001491552">
    <property type="component" value="Unassembled WGS sequence"/>
</dbReference>
<keyword evidence="4 6" id="KW-0862">Zinc</keyword>
<dbReference type="InterPro" id="IPR011976">
    <property type="entry name" value="Pept_M3B_oligopep-rel"/>
</dbReference>
<evidence type="ECO:0000256" key="6">
    <source>
        <dbReference type="RuleBase" id="RU003435"/>
    </source>
</evidence>
<sequence>MKFSEMPYSRPDLEAMKANLTACTEAFLAAESAQEQIAQYDRVTDLSVEFNTMGSLANARHTIDTRDEFYDAESTFFDESWPQLSVYFQRLNEAMLDSKFRPELEAHYGSLLFLKLEISRRSFKPELVELMQEENRLTSRYQKLYANMTVEFDGKTMPMPMLGKYKVSADRAVRRAAYEAEGKAFDANRAELDEIYDKLVHNRNAQGRMLGYPNFIQLGYDRLGRNCYGQKELAAFRDQIANDLVPVIAEVKEAQRKRIGVDRLHIYDDKFRFPDGNPTPEGTAEEILAAGRRMYEELSPETKEFIDFLYDNELLDVLSREGKAPGGYCTMFEKYKAPFIFSNFNGTAGDVDVLTHEAGHAFAFYRAMNSDIYPDLREPTIEACECHSMSMEFLTQDYHKYFFGAQTAKYELAHCEDSLDFIPYGCMVDEFQHLMYENEDLTPDERHGVWEKLEKKYRPWLSMDGLPFYGRYAHWQWKPHIYLNPLYYIDYCMAGTVAFQVWTLSLQDRKAAWEKYLAFVDQAGTKTFADLCQSVGLRIPYEDGCIREIGSGIRDWLKAHAPVEA</sequence>
<comment type="similarity">
    <text evidence="6">Belongs to the peptidase M3 family.</text>
</comment>
<dbReference type="CDD" id="cd09606">
    <property type="entry name" value="M3B_PepF"/>
    <property type="match status" value="1"/>
</dbReference>
<dbReference type="NCBIfam" id="TIGR02289">
    <property type="entry name" value="M3_not_pepF"/>
    <property type="match status" value="1"/>
</dbReference>
<comment type="cofactor">
    <cofactor evidence="6">
        <name>Zn(2+)</name>
        <dbReference type="ChEBI" id="CHEBI:29105"/>
    </cofactor>
    <text evidence="6">Binds 1 zinc ion.</text>
</comment>
<dbReference type="EC" id="3.4.-.-" evidence="8"/>
<feature type="domain" description="Peptidase M3A/M3B catalytic" evidence="7">
    <location>
        <begin position="166"/>
        <end position="550"/>
    </location>
</feature>
<keyword evidence="5 6" id="KW-0482">Metalloprotease</keyword>
<organism evidence="8 9">
    <name type="scientific">Faecousia intestinalis</name>
    <dbReference type="NCBI Taxonomy" id="3133167"/>
    <lineage>
        <taxon>Bacteria</taxon>
        <taxon>Bacillati</taxon>
        <taxon>Bacillota</taxon>
        <taxon>Clostridia</taxon>
        <taxon>Eubacteriales</taxon>
        <taxon>Oscillospiraceae</taxon>
        <taxon>Faecousia</taxon>
    </lineage>
</organism>
<dbReference type="GO" id="GO:0016787">
    <property type="term" value="F:hydrolase activity"/>
    <property type="evidence" value="ECO:0007669"/>
    <property type="project" value="UniProtKB-KW"/>
</dbReference>
<evidence type="ECO:0000256" key="3">
    <source>
        <dbReference type="ARBA" id="ARBA00022801"/>
    </source>
</evidence>
<dbReference type="Pfam" id="PF01432">
    <property type="entry name" value="Peptidase_M3"/>
    <property type="match status" value="1"/>
</dbReference>
<evidence type="ECO:0000313" key="8">
    <source>
        <dbReference type="EMBL" id="MEQ2510830.1"/>
    </source>
</evidence>